<comment type="caution">
    <text evidence="11">The sequence shown here is derived from an EMBL/GenBank/DDBJ whole genome shotgun (WGS) entry which is preliminary data.</text>
</comment>
<dbReference type="CDD" id="cd06261">
    <property type="entry name" value="TM_PBP2"/>
    <property type="match status" value="1"/>
</dbReference>
<keyword evidence="4" id="KW-1003">Cell membrane</keyword>
<comment type="similarity">
    <text evidence="2">Belongs to the binding-protein-dependent transport system permease family. HisMQ subfamily.</text>
</comment>
<dbReference type="Proteomes" id="UP000252707">
    <property type="component" value="Unassembled WGS sequence"/>
</dbReference>
<dbReference type="NCBIfam" id="TIGR01726">
    <property type="entry name" value="HEQRo_perm_3TM"/>
    <property type="match status" value="1"/>
</dbReference>
<keyword evidence="12" id="KW-1185">Reference proteome</keyword>
<dbReference type="GO" id="GO:0006865">
    <property type="term" value="P:amino acid transport"/>
    <property type="evidence" value="ECO:0007669"/>
    <property type="project" value="UniProtKB-KW"/>
</dbReference>
<keyword evidence="5 9" id="KW-0812">Transmembrane</keyword>
<comment type="subcellular location">
    <subcellularLocation>
        <location evidence="1">Cell inner membrane</location>
        <topology evidence="1">Multi-pass membrane protein</topology>
    </subcellularLocation>
    <subcellularLocation>
        <location evidence="9">Cell membrane</location>
        <topology evidence="9">Multi-pass membrane protein</topology>
    </subcellularLocation>
</comment>
<keyword evidence="8 9" id="KW-0472">Membrane</keyword>
<evidence type="ECO:0000256" key="4">
    <source>
        <dbReference type="ARBA" id="ARBA00022475"/>
    </source>
</evidence>
<dbReference type="PANTHER" id="PTHR30614:SF0">
    <property type="entry name" value="L-CYSTINE TRANSPORT SYSTEM PERMEASE PROTEIN TCYL"/>
    <property type="match status" value="1"/>
</dbReference>
<dbReference type="InterPro" id="IPR010065">
    <property type="entry name" value="AA_ABC_transptr_permease_3TM"/>
</dbReference>
<dbReference type="RefSeq" id="WP_114280107.1">
    <property type="nucleotide sequence ID" value="NZ_QPJY01000006.1"/>
</dbReference>
<reference evidence="11 12" key="1">
    <citation type="submission" date="2018-07" db="EMBL/GenBank/DDBJ databases">
        <title>Genomic Encyclopedia of Type Strains, Phase IV (KMG-IV): sequencing the most valuable type-strain genomes for metagenomic binning, comparative biology and taxonomic classification.</title>
        <authorList>
            <person name="Goeker M."/>
        </authorList>
    </citation>
    <scope>NUCLEOTIDE SEQUENCE [LARGE SCALE GENOMIC DNA]</scope>
    <source>
        <strain evidence="11 12">DSM 26407</strain>
    </source>
</reference>
<dbReference type="PROSITE" id="PS50928">
    <property type="entry name" value="ABC_TM1"/>
    <property type="match status" value="1"/>
</dbReference>
<evidence type="ECO:0000256" key="8">
    <source>
        <dbReference type="ARBA" id="ARBA00023136"/>
    </source>
</evidence>
<gene>
    <name evidence="11" type="ORF">DFQ59_106129</name>
</gene>
<feature type="domain" description="ABC transmembrane type-1" evidence="10">
    <location>
        <begin position="14"/>
        <end position="199"/>
    </location>
</feature>
<sequence>MTLAEILPYLLKGTWVTVEITLISIVLALLMAFLAGIARVSEHRLVRWIARGYVELFRGTSLLVQMFWIYYALPMLGVEMSAFTAGVLTLGLNIGAYGAEVVRGAILAVPKEQYEASIALNFTPLRRLWQIILPQAIPAMIPPFGNNAIELLKGTALVSLITLHDLTFSGQLLRNLTYQTADIFSLVLLLYFVIALFITGVVRLLERRLGVGLDRGGMAR</sequence>
<feature type="transmembrane region" description="Helical" evidence="9">
    <location>
        <begin position="183"/>
        <end position="205"/>
    </location>
</feature>
<accession>A0A369CB86</accession>
<feature type="transmembrane region" description="Helical" evidence="9">
    <location>
        <begin position="20"/>
        <end position="40"/>
    </location>
</feature>
<dbReference type="Pfam" id="PF00528">
    <property type="entry name" value="BPD_transp_1"/>
    <property type="match status" value="1"/>
</dbReference>
<dbReference type="EMBL" id="QPJY01000006">
    <property type="protein sequence ID" value="RCX29897.1"/>
    <property type="molecule type" value="Genomic_DNA"/>
</dbReference>
<keyword evidence="7 9" id="KW-1133">Transmembrane helix</keyword>
<evidence type="ECO:0000313" key="11">
    <source>
        <dbReference type="EMBL" id="RCX29897.1"/>
    </source>
</evidence>
<evidence type="ECO:0000256" key="7">
    <source>
        <dbReference type="ARBA" id="ARBA00022989"/>
    </source>
</evidence>
<protein>
    <submittedName>
        <fullName evidence="11">Polar amino acid transport system permease protein</fullName>
    </submittedName>
</protein>
<evidence type="ECO:0000313" key="12">
    <source>
        <dbReference type="Proteomes" id="UP000252707"/>
    </source>
</evidence>
<dbReference type="InterPro" id="IPR014342">
    <property type="entry name" value="Ectoine_EhuC"/>
</dbReference>
<dbReference type="AlphaFoldDB" id="A0A369CB86"/>
<evidence type="ECO:0000256" key="5">
    <source>
        <dbReference type="ARBA" id="ARBA00022692"/>
    </source>
</evidence>
<evidence type="ECO:0000256" key="2">
    <source>
        <dbReference type="ARBA" id="ARBA00010072"/>
    </source>
</evidence>
<evidence type="ECO:0000259" key="10">
    <source>
        <dbReference type="PROSITE" id="PS50928"/>
    </source>
</evidence>
<keyword evidence="6" id="KW-0029">Amino-acid transport</keyword>
<dbReference type="PANTHER" id="PTHR30614">
    <property type="entry name" value="MEMBRANE COMPONENT OF AMINO ACID ABC TRANSPORTER"/>
    <property type="match status" value="1"/>
</dbReference>
<dbReference type="OrthoDB" id="4404959at2"/>
<dbReference type="NCBIfam" id="TIGR03004">
    <property type="entry name" value="ectoine_ehuC"/>
    <property type="match status" value="1"/>
</dbReference>
<dbReference type="InterPro" id="IPR043429">
    <property type="entry name" value="ArtM/GltK/GlnP/TcyL/YhdX-like"/>
</dbReference>
<dbReference type="GO" id="GO:0022857">
    <property type="term" value="F:transmembrane transporter activity"/>
    <property type="evidence" value="ECO:0007669"/>
    <property type="project" value="InterPro"/>
</dbReference>
<organism evidence="11 12">
    <name type="scientific">Thioalbus denitrificans</name>
    <dbReference type="NCBI Taxonomy" id="547122"/>
    <lineage>
        <taxon>Bacteria</taxon>
        <taxon>Pseudomonadati</taxon>
        <taxon>Pseudomonadota</taxon>
        <taxon>Gammaproteobacteria</taxon>
        <taxon>Chromatiales</taxon>
        <taxon>Ectothiorhodospiraceae</taxon>
        <taxon>Thioalbus</taxon>
    </lineage>
</organism>
<dbReference type="GO" id="GO:0043190">
    <property type="term" value="C:ATP-binding cassette (ABC) transporter complex"/>
    <property type="evidence" value="ECO:0007669"/>
    <property type="project" value="InterPro"/>
</dbReference>
<keyword evidence="3 9" id="KW-0813">Transport</keyword>
<dbReference type="Gene3D" id="1.10.3720.10">
    <property type="entry name" value="MetI-like"/>
    <property type="match status" value="1"/>
</dbReference>
<evidence type="ECO:0000256" key="1">
    <source>
        <dbReference type="ARBA" id="ARBA00004429"/>
    </source>
</evidence>
<evidence type="ECO:0000256" key="9">
    <source>
        <dbReference type="RuleBase" id="RU363032"/>
    </source>
</evidence>
<evidence type="ECO:0000256" key="3">
    <source>
        <dbReference type="ARBA" id="ARBA00022448"/>
    </source>
</evidence>
<dbReference type="InterPro" id="IPR035906">
    <property type="entry name" value="MetI-like_sf"/>
</dbReference>
<dbReference type="SUPFAM" id="SSF161098">
    <property type="entry name" value="MetI-like"/>
    <property type="match status" value="1"/>
</dbReference>
<evidence type="ECO:0000256" key="6">
    <source>
        <dbReference type="ARBA" id="ARBA00022970"/>
    </source>
</evidence>
<name>A0A369CB86_9GAMM</name>
<proteinExistence type="inferred from homology"/>
<dbReference type="InterPro" id="IPR000515">
    <property type="entry name" value="MetI-like"/>
</dbReference>